<evidence type="ECO:0000313" key="5">
    <source>
        <dbReference type="EMBL" id="BCX48262.1"/>
    </source>
</evidence>
<accession>A0ABM7REY1</accession>
<evidence type="ECO:0000259" key="4">
    <source>
        <dbReference type="SMART" id="SM00560"/>
    </source>
</evidence>
<dbReference type="InterPro" id="IPR013320">
    <property type="entry name" value="ConA-like_dom_sf"/>
</dbReference>
<feature type="domain" description="LamG-like jellyroll fold" evidence="4">
    <location>
        <begin position="89"/>
        <end position="227"/>
    </location>
</feature>
<dbReference type="SMART" id="SM00560">
    <property type="entry name" value="LamGL"/>
    <property type="match status" value="1"/>
</dbReference>
<dbReference type="Proteomes" id="UP001374893">
    <property type="component" value="Chromosome"/>
</dbReference>
<keyword evidence="2" id="KW-1015">Disulfide bond</keyword>
<dbReference type="InterPro" id="IPR006558">
    <property type="entry name" value="LamG-like"/>
</dbReference>
<name>A0ABM7REY1_9BACT</name>
<evidence type="ECO:0000256" key="3">
    <source>
        <dbReference type="SAM" id="SignalP"/>
    </source>
</evidence>
<protein>
    <recommendedName>
        <fullName evidence="4">LamG-like jellyroll fold domain-containing protein</fullName>
    </recommendedName>
</protein>
<organism evidence="5 6">
    <name type="scientific">Haloferula helveola</name>
    <dbReference type="NCBI Taxonomy" id="490095"/>
    <lineage>
        <taxon>Bacteria</taxon>
        <taxon>Pseudomonadati</taxon>
        <taxon>Verrucomicrobiota</taxon>
        <taxon>Verrucomicrobiia</taxon>
        <taxon>Verrucomicrobiales</taxon>
        <taxon>Verrucomicrobiaceae</taxon>
        <taxon>Haloferula</taxon>
    </lineage>
</organism>
<dbReference type="Pfam" id="PF13385">
    <property type="entry name" value="Laminin_G_3"/>
    <property type="match status" value="1"/>
</dbReference>
<keyword evidence="6" id="KW-1185">Reference proteome</keyword>
<dbReference type="EMBL" id="AP024702">
    <property type="protein sequence ID" value="BCX48262.1"/>
    <property type="molecule type" value="Genomic_DNA"/>
</dbReference>
<dbReference type="RefSeq" id="WP_338684361.1">
    <property type="nucleotide sequence ID" value="NZ_AP024702.1"/>
</dbReference>
<keyword evidence="1 3" id="KW-0732">Signal</keyword>
<feature type="chain" id="PRO_5047356879" description="LamG-like jellyroll fold domain-containing protein" evidence="3">
    <location>
        <begin position="21"/>
        <end position="442"/>
    </location>
</feature>
<evidence type="ECO:0000256" key="2">
    <source>
        <dbReference type="ARBA" id="ARBA00023157"/>
    </source>
</evidence>
<evidence type="ECO:0000313" key="6">
    <source>
        <dbReference type="Proteomes" id="UP001374893"/>
    </source>
</evidence>
<feature type="signal peptide" evidence="3">
    <location>
        <begin position="1"/>
        <end position="20"/>
    </location>
</feature>
<reference evidence="5 6" key="1">
    <citation type="submission" date="2021-06" db="EMBL/GenBank/DDBJ databases">
        <title>Complete genome of Haloferula helveola possessing various polysaccharide degrading enzymes.</title>
        <authorList>
            <person name="Takami H."/>
            <person name="Huang C."/>
            <person name="Hamasaki K."/>
        </authorList>
    </citation>
    <scope>NUCLEOTIDE SEQUENCE [LARGE SCALE GENOMIC DNA]</scope>
    <source>
        <strain evidence="5 6">CN-1</strain>
    </source>
</reference>
<dbReference type="SUPFAM" id="SSF49899">
    <property type="entry name" value="Concanavalin A-like lectins/glucanases"/>
    <property type="match status" value="1"/>
</dbReference>
<evidence type="ECO:0000256" key="1">
    <source>
        <dbReference type="ARBA" id="ARBA00022729"/>
    </source>
</evidence>
<gene>
    <name evidence="5" type="ORF">HAHE_21700</name>
</gene>
<proteinExistence type="predicted"/>
<sequence>MRTILATAALALIPSLSARADLLDGLEAYFPMNEGGGNVIHDQWTGTTANFFGPGWGAYWDGDPRSVYLAKFDNEHFRSVQNIASGVTNQLTITAWIQATRFDDWNGIVTKGVTKAPFTFTVTWARHLRFGANMFTPAGGTGDGVWDSSVLLNGNSGVWQHVAVTYDGSKVRFYIDGVKDPVEHDASVVFGQIDEPLVIGSDLPGNAENFAGAIREVSVYSRALGDTEIASIYSGETPSPAKLSADLGGLWLGKAVLDEVKHAATGEWQPTPAGFPEDVLMFVSGSGNVQLLDEATLMRTRVVPPASPQTVIVLDESQLPNFDGITMRGGKLVGQRFSTATMPIDGSGLTLGTDSGWFEGQMTLPASHPLNPFRHKYHPDLKNGRSMGRTVRVKIDDGESGTDQVLEGDIHEAFTGLNKETLEARGRVTFTRVSTSTSLVQP</sequence>
<dbReference type="Gene3D" id="2.60.120.200">
    <property type="match status" value="1"/>
</dbReference>